<protein>
    <recommendedName>
        <fullName evidence="5">Methyltransferase</fullName>
    </recommendedName>
</protein>
<reference evidence="3 4" key="1">
    <citation type="journal article" date="2019" name="Nat. Ecol. Evol.">
        <title>Megaphylogeny resolves global patterns of mushroom evolution.</title>
        <authorList>
            <person name="Varga T."/>
            <person name="Krizsan K."/>
            <person name="Foldi C."/>
            <person name="Dima B."/>
            <person name="Sanchez-Garcia M."/>
            <person name="Sanchez-Ramirez S."/>
            <person name="Szollosi G.J."/>
            <person name="Szarkandi J.G."/>
            <person name="Papp V."/>
            <person name="Albert L."/>
            <person name="Andreopoulos W."/>
            <person name="Angelini C."/>
            <person name="Antonin V."/>
            <person name="Barry K.W."/>
            <person name="Bougher N.L."/>
            <person name="Buchanan P."/>
            <person name="Buyck B."/>
            <person name="Bense V."/>
            <person name="Catcheside P."/>
            <person name="Chovatia M."/>
            <person name="Cooper J."/>
            <person name="Damon W."/>
            <person name="Desjardin D."/>
            <person name="Finy P."/>
            <person name="Geml J."/>
            <person name="Haridas S."/>
            <person name="Hughes K."/>
            <person name="Justo A."/>
            <person name="Karasinski D."/>
            <person name="Kautmanova I."/>
            <person name="Kiss B."/>
            <person name="Kocsube S."/>
            <person name="Kotiranta H."/>
            <person name="LaButti K.M."/>
            <person name="Lechner B.E."/>
            <person name="Liimatainen K."/>
            <person name="Lipzen A."/>
            <person name="Lukacs Z."/>
            <person name="Mihaltcheva S."/>
            <person name="Morgado L.N."/>
            <person name="Niskanen T."/>
            <person name="Noordeloos M.E."/>
            <person name="Ohm R.A."/>
            <person name="Ortiz-Santana B."/>
            <person name="Ovrebo C."/>
            <person name="Racz N."/>
            <person name="Riley R."/>
            <person name="Savchenko A."/>
            <person name="Shiryaev A."/>
            <person name="Soop K."/>
            <person name="Spirin V."/>
            <person name="Szebenyi C."/>
            <person name="Tomsovsky M."/>
            <person name="Tulloss R.E."/>
            <person name="Uehling J."/>
            <person name="Grigoriev I.V."/>
            <person name="Vagvolgyi C."/>
            <person name="Papp T."/>
            <person name="Martin F.M."/>
            <person name="Miettinen O."/>
            <person name="Hibbett D.S."/>
            <person name="Nagy L.G."/>
        </authorList>
    </citation>
    <scope>NUCLEOTIDE SEQUENCE [LARGE SCALE GENOMIC DNA]</scope>
    <source>
        <strain evidence="3 4">CBS 309.79</strain>
    </source>
</reference>
<dbReference type="STRING" id="1884261.A0A5C3Q2G9"/>
<dbReference type="GO" id="GO:0016491">
    <property type="term" value="F:oxidoreductase activity"/>
    <property type="evidence" value="ECO:0007669"/>
    <property type="project" value="InterPro"/>
</dbReference>
<evidence type="ECO:0000313" key="3">
    <source>
        <dbReference type="EMBL" id="TFK95249.1"/>
    </source>
</evidence>
<feature type="region of interest" description="Disordered" evidence="2">
    <location>
        <begin position="117"/>
        <end position="149"/>
    </location>
</feature>
<name>A0A5C3Q2G9_9AGAR</name>
<accession>A0A5C3Q2G9</accession>
<organism evidence="3 4">
    <name type="scientific">Pterulicium gracile</name>
    <dbReference type="NCBI Taxonomy" id="1884261"/>
    <lineage>
        <taxon>Eukaryota</taxon>
        <taxon>Fungi</taxon>
        <taxon>Dikarya</taxon>
        <taxon>Basidiomycota</taxon>
        <taxon>Agaricomycotina</taxon>
        <taxon>Agaricomycetes</taxon>
        <taxon>Agaricomycetidae</taxon>
        <taxon>Agaricales</taxon>
        <taxon>Pleurotineae</taxon>
        <taxon>Pterulaceae</taxon>
        <taxon>Pterulicium</taxon>
    </lineage>
</organism>
<dbReference type="Proteomes" id="UP000305067">
    <property type="component" value="Unassembled WGS sequence"/>
</dbReference>
<keyword evidence="4" id="KW-1185">Reference proteome</keyword>
<dbReference type="PANTHER" id="PTHR34598:SF3">
    <property type="entry name" value="OXIDOREDUCTASE AN1597"/>
    <property type="match status" value="1"/>
</dbReference>
<evidence type="ECO:0000256" key="2">
    <source>
        <dbReference type="SAM" id="MobiDB-lite"/>
    </source>
</evidence>
<evidence type="ECO:0000313" key="4">
    <source>
        <dbReference type="Proteomes" id="UP000305067"/>
    </source>
</evidence>
<evidence type="ECO:0000256" key="1">
    <source>
        <dbReference type="ARBA" id="ARBA00023604"/>
    </source>
</evidence>
<dbReference type="PANTHER" id="PTHR34598">
    <property type="entry name" value="BLL6449 PROTEIN"/>
    <property type="match status" value="1"/>
</dbReference>
<dbReference type="OrthoDB" id="412788at2759"/>
<feature type="compositionally biased region" description="Low complexity" evidence="2">
    <location>
        <begin position="138"/>
        <end position="149"/>
    </location>
</feature>
<gene>
    <name evidence="3" type="ORF">BDV98DRAFT_614690</name>
</gene>
<comment type="similarity">
    <text evidence="1">Belongs to the asaB hydroxylase/desaturase family.</text>
</comment>
<proteinExistence type="inferred from homology"/>
<evidence type="ECO:0008006" key="5">
    <source>
        <dbReference type="Google" id="ProtNLM"/>
    </source>
</evidence>
<sequence>MSAPTTVCTTIQFSVPPTNSAPPFFNLNADADGTRKQNYFLETKEVHVENIRGRESELTLDSEGFRFFQTTSVMTEGFEDDEKVKSTYYDDCERTLKEITGASRIVLFDHTIHKTRQNVADEDSSKRQPVTIAHVDQTPRSPRSSSSTPSLLEKRYQIINLWRPITNPALDWPLALCDFRSVNVERDMIAVALVYDDREPGETYNVRYSEKHRWVYVRGMEIDKGVLIKCFDSIKDGSVATMTPHTGFCDPTTPTDAPYRHSIEVRALVFYD</sequence>
<dbReference type="AlphaFoldDB" id="A0A5C3Q2G9"/>
<dbReference type="InterPro" id="IPR044053">
    <property type="entry name" value="AsaB-like"/>
</dbReference>
<dbReference type="EMBL" id="ML178899">
    <property type="protein sequence ID" value="TFK95249.1"/>
    <property type="molecule type" value="Genomic_DNA"/>
</dbReference>
<dbReference type="NCBIfam" id="NF041278">
    <property type="entry name" value="CmcJ_NvfI_EfuI"/>
    <property type="match status" value="1"/>
</dbReference>